<dbReference type="OrthoDB" id="6339427at2759"/>
<keyword evidence="3 7" id="KW-0813">Transport</keyword>
<dbReference type="AlphaFoldDB" id="A0A1I7RJI9"/>
<dbReference type="InterPro" id="IPR050814">
    <property type="entry name" value="Myo-inositol_Transporter"/>
</dbReference>
<evidence type="ECO:0000256" key="6">
    <source>
        <dbReference type="ARBA" id="ARBA00023136"/>
    </source>
</evidence>
<evidence type="ECO:0000313" key="11">
    <source>
        <dbReference type="Proteomes" id="UP000095284"/>
    </source>
</evidence>
<dbReference type="eggNOG" id="KOG0254">
    <property type="taxonomic scope" value="Eukaryota"/>
</dbReference>
<dbReference type="NCBIfam" id="TIGR00879">
    <property type="entry name" value="SP"/>
    <property type="match status" value="1"/>
</dbReference>
<dbReference type="Proteomes" id="UP000095284">
    <property type="component" value="Unplaced"/>
</dbReference>
<protein>
    <submittedName>
        <fullName evidence="10">(pine wood nematode) hypothetical protein</fullName>
    </submittedName>
    <submittedName>
        <fullName evidence="13">MFS domain-containing protein</fullName>
    </submittedName>
</protein>
<feature type="transmembrane region" description="Helical" evidence="8">
    <location>
        <begin position="318"/>
        <end position="340"/>
    </location>
</feature>
<keyword evidence="6 8" id="KW-0472">Membrane</keyword>
<accession>A0A1I7RJI9</accession>
<dbReference type="PANTHER" id="PTHR48020">
    <property type="entry name" value="PROTON MYO-INOSITOL COTRANSPORTER"/>
    <property type="match status" value="1"/>
</dbReference>
<dbReference type="Proteomes" id="UP000582659">
    <property type="component" value="Unassembled WGS sequence"/>
</dbReference>
<comment type="similarity">
    <text evidence="2 7">Belongs to the major facilitator superfamily. Sugar transporter (TC 2.A.1.1) family.</text>
</comment>
<feature type="transmembrane region" description="Helical" evidence="8">
    <location>
        <begin position="157"/>
        <end position="182"/>
    </location>
</feature>
<feature type="transmembrane region" description="Helical" evidence="8">
    <location>
        <begin position="538"/>
        <end position="559"/>
    </location>
</feature>
<dbReference type="PROSITE" id="PS00217">
    <property type="entry name" value="SUGAR_TRANSPORT_2"/>
    <property type="match status" value="1"/>
</dbReference>
<evidence type="ECO:0000313" key="13">
    <source>
        <dbReference type="WBParaSite" id="BXY_0087100.1"/>
    </source>
</evidence>
<feature type="transmembrane region" description="Helical" evidence="8">
    <location>
        <begin position="26"/>
        <end position="55"/>
    </location>
</feature>
<reference evidence="10" key="2">
    <citation type="submission" date="2020-09" db="EMBL/GenBank/DDBJ databases">
        <authorList>
            <person name="Kikuchi T."/>
        </authorList>
    </citation>
    <scope>NUCLEOTIDE SEQUENCE</scope>
    <source>
        <strain evidence="10">Ka4C1</strain>
    </source>
</reference>
<dbReference type="FunFam" id="1.20.1250.20:FF:000387">
    <property type="entry name" value="H(+) MyoInositol coTransporter"/>
    <property type="match status" value="1"/>
</dbReference>
<dbReference type="GO" id="GO:0005366">
    <property type="term" value="F:myo-inositol:proton symporter activity"/>
    <property type="evidence" value="ECO:0007669"/>
    <property type="project" value="TreeGrafter"/>
</dbReference>
<feature type="transmembrane region" description="Helical" evidence="8">
    <location>
        <begin position="510"/>
        <end position="531"/>
    </location>
</feature>
<dbReference type="InterPro" id="IPR005829">
    <property type="entry name" value="Sugar_transporter_CS"/>
</dbReference>
<proteinExistence type="inferred from homology"/>
<dbReference type="PROSITE" id="PS00216">
    <property type="entry name" value="SUGAR_TRANSPORT_1"/>
    <property type="match status" value="1"/>
</dbReference>
<feature type="transmembrane region" description="Helical" evidence="8">
    <location>
        <begin position="67"/>
        <end position="87"/>
    </location>
</feature>
<feature type="domain" description="Major facilitator superfamily (MFS) profile" evidence="9">
    <location>
        <begin position="30"/>
        <end position="563"/>
    </location>
</feature>
<gene>
    <name evidence="10" type="ORF">BXYJ_LOCUS13695</name>
</gene>
<feature type="transmembrane region" description="Helical" evidence="8">
    <location>
        <begin position="188"/>
        <end position="210"/>
    </location>
</feature>
<dbReference type="PANTHER" id="PTHR48020:SF12">
    <property type="entry name" value="PROTON MYO-INOSITOL COTRANSPORTER"/>
    <property type="match status" value="1"/>
</dbReference>
<evidence type="ECO:0000256" key="5">
    <source>
        <dbReference type="ARBA" id="ARBA00022989"/>
    </source>
</evidence>
<keyword evidence="12" id="KW-1185">Reference proteome</keyword>
<evidence type="ECO:0000256" key="7">
    <source>
        <dbReference type="RuleBase" id="RU003346"/>
    </source>
</evidence>
<keyword evidence="5 8" id="KW-1133">Transmembrane helix</keyword>
<dbReference type="Pfam" id="PF00083">
    <property type="entry name" value="Sugar_tr"/>
    <property type="match status" value="2"/>
</dbReference>
<dbReference type="PROSITE" id="PS50850">
    <property type="entry name" value="MFS"/>
    <property type="match status" value="1"/>
</dbReference>
<dbReference type="SMR" id="A0A1I7RJI9"/>
<organism evidence="11 13">
    <name type="scientific">Bursaphelenchus xylophilus</name>
    <name type="common">Pinewood nematode worm</name>
    <name type="synonym">Aphelenchoides xylophilus</name>
    <dbReference type="NCBI Taxonomy" id="6326"/>
    <lineage>
        <taxon>Eukaryota</taxon>
        <taxon>Metazoa</taxon>
        <taxon>Ecdysozoa</taxon>
        <taxon>Nematoda</taxon>
        <taxon>Chromadorea</taxon>
        <taxon>Rhabditida</taxon>
        <taxon>Tylenchina</taxon>
        <taxon>Tylenchomorpha</taxon>
        <taxon>Aphelenchoidea</taxon>
        <taxon>Aphelenchoididae</taxon>
        <taxon>Bursaphelenchus</taxon>
    </lineage>
</organism>
<evidence type="ECO:0000259" key="9">
    <source>
        <dbReference type="PROSITE" id="PS50850"/>
    </source>
</evidence>
<evidence type="ECO:0000313" key="10">
    <source>
        <dbReference type="EMBL" id="CAD5233604.1"/>
    </source>
</evidence>
<evidence type="ECO:0000256" key="1">
    <source>
        <dbReference type="ARBA" id="ARBA00004141"/>
    </source>
</evidence>
<reference evidence="13" key="1">
    <citation type="submission" date="2016-11" db="UniProtKB">
        <authorList>
            <consortium name="WormBaseParasite"/>
        </authorList>
    </citation>
    <scope>IDENTIFICATION</scope>
</reference>
<dbReference type="SUPFAM" id="SSF103473">
    <property type="entry name" value="MFS general substrate transporter"/>
    <property type="match status" value="1"/>
</dbReference>
<comment type="subcellular location">
    <subcellularLocation>
        <location evidence="1">Membrane</location>
        <topology evidence="1">Multi-pass membrane protein</topology>
    </subcellularLocation>
</comment>
<feature type="transmembrane region" description="Helical" evidence="8">
    <location>
        <begin position="124"/>
        <end position="145"/>
    </location>
</feature>
<dbReference type="EMBL" id="CAJFCV020000006">
    <property type="protein sequence ID" value="CAG9128912.1"/>
    <property type="molecule type" value="Genomic_DNA"/>
</dbReference>
<dbReference type="InterPro" id="IPR005828">
    <property type="entry name" value="MFS_sugar_transport-like"/>
</dbReference>
<evidence type="ECO:0000256" key="2">
    <source>
        <dbReference type="ARBA" id="ARBA00010992"/>
    </source>
</evidence>
<dbReference type="PRINTS" id="PR00171">
    <property type="entry name" value="SUGRTRNSPORT"/>
</dbReference>
<dbReference type="EMBL" id="CAJFDI010000006">
    <property type="protein sequence ID" value="CAD5233604.1"/>
    <property type="molecule type" value="Genomic_DNA"/>
</dbReference>
<dbReference type="Proteomes" id="UP000659654">
    <property type="component" value="Unassembled WGS sequence"/>
</dbReference>
<sequence>MVAMNVVADSESAIPRPKSEPKLGGFIYLLATMAVIGGFLFGYDTGIVSAAMLYVPKNHDLRPMDTLWTELIVSITPGCAGISALFAGKSSDVFGRRKMIVLSSVIFVVGALICAIGLDKWILLVGRILLGVAIGIASMIVPIYVGEASPAHIRGRLLTGFQLMITFGLMAANLIAGGFSYIDPENVGWRLMFGFAAVPAAIQFIGFLFLPESPRWLWENRTEAETRDVLNKIYNGDTTWVEYELEEIRASNEQEKKSHEEHGEGSVLGRIWQTPHVRKALIIGSALQAFQQLSGVNTIMYYTGTIIRSAGIRDNHNTIWMSNATSAFNFFCTFIPMYLVERLGRRILLLGSIVGVIISLCLLGGSFYMINSDSARTVEFTGAGNDSLALHCAKLSNCDFCVTDELCGFCAPEDDHNAKGYCLPAHETKKEDRSAIGICSSEGIENLHNTTIDGKEVTYEWADVYCHTSYTVLPIILMVVYLCCFSTGYAPLPWVLNAEFYPLWARGQCVSITTCVNWMFNLLISLTFLSLGQAVTKFGVFFLYAAITLIGLIIFYFVVPETRGCSLDEVEMLFMTKDVRERKREDLRKRQLSHVDMGLTKEQF</sequence>
<evidence type="ECO:0000256" key="8">
    <source>
        <dbReference type="SAM" id="Phobius"/>
    </source>
</evidence>
<dbReference type="WBParaSite" id="BXY_0087100.1">
    <property type="protein sequence ID" value="BXY_0087100.1"/>
    <property type="gene ID" value="BXY_0087100"/>
</dbReference>
<evidence type="ECO:0000256" key="4">
    <source>
        <dbReference type="ARBA" id="ARBA00022692"/>
    </source>
</evidence>
<dbReference type="InterPro" id="IPR003663">
    <property type="entry name" value="Sugar/inositol_transpt"/>
</dbReference>
<keyword evidence="4 8" id="KW-0812">Transmembrane</keyword>
<dbReference type="GO" id="GO:0016324">
    <property type="term" value="C:apical plasma membrane"/>
    <property type="evidence" value="ECO:0007669"/>
    <property type="project" value="TreeGrafter"/>
</dbReference>
<evidence type="ECO:0000313" key="12">
    <source>
        <dbReference type="Proteomes" id="UP000659654"/>
    </source>
</evidence>
<evidence type="ECO:0000256" key="3">
    <source>
        <dbReference type="ARBA" id="ARBA00022448"/>
    </source>
</evidence>
<dbReference type="Gene3D" id="1.20.1250.20">
    <property type="entry name" value="MFS general substrate transporter like domains"/>
    <property type="match status" value="2"/>
</dbReference>
<dbReference type="InterPro" id="IPR020846">
    <property type="entry name" value="MFS_dom"/>
</dbReference>
<name>A0A1I7RJI9_BURXY</name>
<feature type="transmembrane region" description="Helical" evidence="8">
    <location>
        <begin position="470"/>
        <end position="490"/>
    </location>
</feature>
<feature type="transmembrane region" description="Helical" evidence="8">
    <location>
        <begin position="99"/>
        <end position="118"/>
    </location>
</feature>
<dbReference type="InterPro" id="IPR036259">
    <property type="entry name" value="MFS_trans_sf"/>
</dbReference>
<feature type="transmembrane region" description="Helical" evidence="8">
    <location>
        <begin position="346"/>
        <end position="370"/>
    </location>
</feature>